<gene>
    <name evidence="6" type="ORF">IPZ78_15045</name>
</gene>
<feature type="domain" description="HTH lysR-type" evidence="5">
    <location>
        <begin position="1"/>
        <end position="58"/>
    </location>
</feature>
<keyword evidence="4" id="KW-0804">Transcription</keyword>
<reference evidence="6" key="1">
    <citation type="submission" date="2020-10" db="EMBL/GenBank/DDBJ databases">
        <authorList>
            <person name="Lu T."/>
            <person name="Wang Q."/>
            <person name="Han X."/>
        </authorList>
    </citation>
    <scope>NUCLEOTIDE SEQUENCE</scope>
    <source>
        <strain evidence="6">WQ 366</strain>
    </source>
</reference>
<evidence type="ECO:0000256" key="4">
    <source>
        <dbReference type="ARBA" id="ARBA00023163"/>
    </source>
</evidence>
<protein>
    <submittedName>
        <fullName evidence="6">LysR family transcriptional regulator</fullName>
    </submittedName>
</protein>
<evidence type="ECO:0000256" key="2">
    <source>
        <dbReference type="ARBA" id="ARBA00023015"/>
    </source>
</evidence>
<dbReference type="InterPro" id="IPR000847">
    <property type="entry name" value="LysR_HTH_N"/>
</dbReference>
<proteinExistence type="inferred from homology"/>
<dbReference type="Pfam" id="PF00126">
    <property type="entry name" value="HTH_1"/>
    <property type="match status" value="1"/>
</dbReference>
<dbReference type="CDD" id="cd08411">
    <property type="entry name" value="PBP2_OxyR"/>
    <property type="match status" value="1"/>
</dbReference>
<organism evidence="6 7">
    <name type="scientific">Sphingobacterium bovistauri</name>
    <dbReference type="NCBI Taxonomy" id="2781959"/>
    <lineage>
        <taxon>Bacteria</taxon>
        <taxon>Pseudomonadati</taxon>
        <taxon>Bacteroidota</taxon>
        <taxon>Sphingobacteriia</taxon>
        <taxon>Sphingobacteriales</taxon>
        <taxon>Sphingobacteriaceae</taxon>
        <taxon>Sphingobacterium</taxon>
    </lineage>
</organism>
<dbReference type="InterPro" id="IPR036388">
    <property type="entry name" value="WH-like_DNA-bd_sf"/>
</dbReference>
<evidence type="ECO:0000256" key="3">
    <source>
        <dbReference type="ARBA" id="ARBA00023125"/>
    </source>
</evidence>
<evidence type="ECO:0000313" key="6">
    <source>
        <dbReference type="EMBL" id="MCA5006463.1"/>
    </source>
</evidence>
<comment type="caution">
    <text evidence="6">The sequence shown here is derived from an EMBL/GenBank/DDBJ whole genome shotgun (WGS) entry which is preliminary data.</text>
</comment>
<dbReference type="RefSeq" id="WP_225554822.1">
    <property type="nucleotide sequence ID" value="NZ_JADEYP010000035.1"/>
</dbReference>
<dbReference type="SUPFAM" id="SSF46785">
    <property type="entry name" value="Winged helix' DNA-binding domain"/>
    <property type="match status" value="1"/>
</dbReference>
<dbReference type="SUPFAM" id="SSF53850">
    <property type="entry name" value="Periplasmic binding protein-like II"/>
    <property type="match status" value="1"/>
</dbReference>
<dbReference type="EMBL" id="JADEYP010000035">
    <property type="protein sequence ID" value="MCA5006463.1"/>
    <property type="molecule type" value="Genomic_DNA"/>
</dbReference>
<dbReference type="InterPro" id="IPR050950">
    <property type="entry name" value="HTH-type_LysR_regulators"/>
</dbReference>
<sequence length="313" mass="35900">MNIQQLQYIVAIDEHRHFQRAAESCFVTPATLSMMVKKLEEELEVTIFDRSKQPISPTDIGNSIIEKAKTVLYHIKDLENTAKGNSNDMEGDIRIAVIPTLAPYLSHLFLPQLIQKYPNMRIKLYEWNTNQIVEALNHDRLDIGIAATPLGRAEIKELPVFYEKLVAYTTDENYDDNKEFIAPQDINLKKLWLLEEDHCLRAQVANLCSLKKKYGKNLQLDFEAGSIETLLNMVNINNGITILPELAVHTLSPQRKLCVKKFTAPIPVREISLLTYRHFIKTKLLQVLADEIKEAVTPYLSEMEGDKRIIDIQ</sequence>
<keyword evidence="2" id="KW-0805">Transcription regulation</keyword>
<dbReference type="Gene3D" id="1.10.10.10">
    <property type="entry name" value="Winged helix-like DNA-binding domain superfamily/Winged helix DNA-binding domain"/>
    <property type="match status" value="1"/>
</dbReference>
<keyword evidence="3" id="KW-0238">DNA-binding</keyword>
<dbReference type="Proteomes" id="UP001165302">
    <property type="component" value="Unassembled WGS sequence"/>
</dbReference>
<dbReference type="InterPro" id="IPR036390">
    <property type="entry name" value="WH_DNA-bd_sf"/>
</dbReference>
<dbReference type="PANTHER" id="PTHR30419">
    <property type="entry name" value="HTH-TYPE TRANSCRIPTIONAL REGULATOR YBHD"/>
    <property type="match status" value="1"/>
</dbReference>
<dbReference type="PANTHER" id="PTHR30419:SF29">
    <property type="entry name" value="LYSR-FAMILY TRANSCRIPTIONAL REGULATOR"/>
    <property type="match status" value="1"/>
</dbReference>
<dbReference type="Pfam" id="PF03466">
    <property type="entry name" value="LysR_substrate"/>
    <property type="match status" value="1"/>
</dbReference>
<evidence type="ECO:0000313" key="7">
    <source>
        <dbReference type="Proteomes" id="UP001165302"/>
    </source>
</evidence>
<name>A0ABS7Z8E4_9SPHI</name>
<comment type="similarity">
    <text evidence="1">Belongs to the LysR transcriptional regulatory family.</text>
</comment>
<dbReference type="InterPro" id="IPR005119">
    <property type="entry name" value="LysR_subst-bd"/>
</dbReference>
<evidence type="ECO:0000259" key="5">
    <source>
        <dbReference type="PROSITE" id="PS50931"/>
    </source>
</evidence>
<evidence type="ECO:0000256" key="1">
    <source>
        <dbReference type="ARBA" id="ARBA00009437"/>
    </source>
</evidence>
<accession>A0ABS7Z8E4</accession>
<keyword evidence="7" id="KW-1185">Reference proteome</keyword>
<dbReference type="PROSITE" id="PS50931">
    <property type="entry name" value="HTH_LYSR"/>
    <property type="match status" value="1"/>
</dbReference>
<dbReference type="Gene3D" id="3.40.190.10">
    <property type="entry name" value="Periplasmic binding protein-like II"/>
    <property type="match status" value="2"/>
</dbReference>